<accession>A0A9Q1HR03</accession>
<feature type="compositionally biased region" description="Acidic residues" evidence="2">
    <location>
        <begin position="532"/>
        <end position="547"/>
    </location>
</feature>
<evidence type="ECO:0000256" key="2">
    <source>
        <dbReference type="SAM" id="MobiDB-lite"/>
    </source>
</evidence>
<feature type="compositionally biased region" description="Low complexity" evidence="2">
    <location>
        <begin position="89"/>
        <end position="103"/>
    </location>
</feature>
<dbReference type="PANTHER" id="PTHR24117:SF8">
    <property type="entry name" value="BCL-6 COREPRESSOR"/>
    <property type="match status" value="1"/>
</dbReference>
<reference evidence="4" key="1">
    <citation type="journal article" date="2023" name="Science">
        <title>Genome structures resolve the early diversification of teleost fishes.</title>
        <authorList>
            <person name="Parey E."/>
            <person name="Louis A."/>
            <person name="Montfort J."/>
            <person name="Bouchez O."/>
            <person name="Roques C."/>
            <person name="Iampietro C."/>
            <person name="Lluch J."/>
            <person name="Castinel A."/>
            <person name="Donnadieu C."/>
            <person name="Desvignes T."/>
            <person name="Floi Bucao C."/>
            <person name="Jouanno E."/>
            <person name="Wen M."/>
            <person name="Mejri S."/>
            <person name="Dirks R."/>
            <person name="Jansen H."/>
            <person name="Henkel C."/>
            <person name="Chen W.J."/>
            <person name="Zahm M."/>
            <person name="Cabau C."/>
            <person name="Klopp C."/>
            <person name="Thompson A.W."/>
            <person name="Robinson-Rechavi M."/>
            <person name="Braasch I."/>
            <person name="Lecointre G."/>
            <person name="Bobe J."/>
            <person name="Postlethwait J.H."/>
            <person name="Berthelot C."/>
            <person name="Roest Crollius H."/>
            <person name="Guiguen Y."/>
        </authorList>
    </citation>
    <scope>NUCLEOTIDE SEQUENCE</scope>
    <source>
        <strain evidence="4">Concon-B</strain>
    </source>
</reference>
<dbReference type="Proteomes" id="UP001152803">
    <property type="component" value="Unassembled WGS sequence"/>
</dbReference>
<feature type="region of interest" description="Disordered" evidence="2">
    <location>
        <begin position="698"/>
        <end position="763"/>
    </location>
</feature>
<dbReference type="AlphaFoldDB" id="A0A9Q1HR03"/>
<feature type="compositionally biased region" description="Low complexity" evidence="2">
    <location>
        <begin position="929"/>
        <end position="940"/>
    </location>
</feature>
<dbReference type="PANTHER" id="PTHR24117">
    <property type="entry name" value="AGAP007537-PB"/>
    <property type="match status" value="1"/>
</dbReference>
<organism evidence="4 5">
    <name type="scientific">Conger conger</name>
    <name type="common">Conger eel</name>
    <name type="synonym">Muraena conger</name>
    <dbReference type="NCBI Taxonomy" id="82655"/>
    <lineage>
        <taxon>Eukaryota</taxon>
        <taxon>Metazoa</taxon>
        <taxon>Chordata</taxon>
        <taxon>Craniata</taxon>
        <taxon>Vertebrata</taxon>
        <taxon>Euteleostomi</taxon>
        <taxon>Actinopterygii</taxon>
        <taxon>Neopterygii</taxon>
        <taxon>Teleostei</taxon>
        <taxon>Anguilliformes</taxon>
        <taxon>Congridae</taxon>
        <taxon>Conger</taxon>
    </lineage>
</organism>
<feature type="region of interest" description="Disordered" evidence="2">
    <location>
        <begin position="1"/>
        <end position="260"/>
    </location>
</feature>
<name>A0A9Q1HR03_CONCO</name>
<dbReference type="OrthoDB" id="3666223at2759"/>
<feature type="compositionally biased region" description="Basic and acidic residues" evidence="2">
    <location>
        <begin position="614"/>
        <end position="632"/>
    </location>
</feature>
<sequence length="946" mass="102385">MEASHQPRSREGSSERRGSSGNSTDRKSSKSPLERPTTDKPLDLSAKLGDFGAPPNGFPHKLEVLAKLSGHSPTARYGLPPSRELLKETLSSSASNTNTSPLTVSTSSKPLDRPEIISTVHSAWVVPSPGPAQNPAHSAEANQTQAPPPTVIKNRKLEQVATQQRSSSCPRIGEPNGGQSSANPPPTGVITPTGRPASASPSPNMNSEWPKPASAHPEKAHTPNQPSSGKPPKPSQRPEVPELAYKSQHPSHLENGHGSSHLYLPQNEAFLPSTLAYGNRYISYSVPDGMALPHLPLPAKGPVYPHPVLLGSNSLYPAHLAAPKPGLPYGLPPAHGEFLTYHDSQEMVHPLMSSHLTLDPKTAERPERRARPQDKPRRGTEPADVPQKAERAASKPRPPSPKLQAKHPPQSPIAQRDRPAGCIVDRVRDNTKAGQPGAYGEVDRAPLLSDRTEGNEGAELEEQGVPLPLAGARQPHLSPSRPVPCSPDRGVPPDRTLRCARTSGDRSGEAQAQGMQRFLETGREDAPADRDSQEEEEDEDDDDDDDDGSHGSSRTRKSSLAKRIANSSGYVGDRFKYVTTELFAESSKLSREQRALQMEGLTQEDSNISQPAPNRERAMMRFSELEQKEKEGGGGPARELADGQRTVEGEWEGCPHIARLRGVALGDEAERNGVWVPPPSGPYGGNRVPVLQRCGVLRELRDQARPTQDEAGPGGAADRKRPHSHQLQETEGDWEMSVLQAKRARESGEVWPEGDSLPPPKRLLEEVKNLKVCIELTGLSLRKPSHPFQDLWADGSPAPSPGSPAPPSRKRPETCRSRDAEQGLPALREEAPPTAPPPAPPAHEKRKRLIEQHRGGLLAVTSPEEVGPGRDSAPRLRRHGDLEKPKGKRQCKTKHILRDRPQTTPTDEGPDPQPEALQEAPEQPVLRGPASPSDYASSPAKPCPPP</sequence>
<feature type="compositionally biased region" description="Basic and acidic residues" evidence="2">
    <location>
        <begin position="639"/>
        <end position="648"/>
    </location>
</feature>
<dbReference type="GO" id="GO:0003714">
    <property type="term" value="F:transcription corepressor activity"/>
    <property type="evidence" value="ECO:0007669"/>
    <property type="project" value="TreeGrafter"/>
</dbReference>
<feature type="compositionally biased region" description="Pro residues" evidence="2">
    <location>
        <begin position="798"/>
        <end position="807"/>
    </location>
</feature>
<feature type="compositionally biased region" description="Basic and acidic residues" evidence="2">
    <location>
        <begin position="361"/>
        <end position="393"/>
    </location>
</feature>
<feature type="compositionally biased region" description="Basic residues" evidence="2">
    <location>
        <begin position="886"/>
        <end position="895"/>
    </location>
</feature>
<feature type="domain" description="BCL-6 corepressor non-ankyrin-repeat" evidence="3">
    <location>
        <begin position="831"/>
        <end position="942"/>
    </location>
</feature>
<feature type="compositionally biased region" description="Basic and acidic residues" evidence="2">
    <location>
        <begin position="698"/>
        <end position="708"/>
    </location>
</feature>
<feature type="compositionally biased region" description="Basic and acidic residues" evidence="2">
    <location>
        <begin position="415"/>
        <end position="431"/>
    </location>
</feature>
<feature type="region of interest" description="Disordered" evidence="2">
    <location>
        <begin position="584"/>
        <end position="649"/>
    </location>
</feature>
<feature type="region of interest" description="Disordered" evidence="2">
    <location>
        <begin position="357"/>
        <end position="565"/>
    </location>
</feature>
<protein>
    <recommendedName>
        <fullName evidence="3">BCL-6 corepressor non-ankyrin-repeat domain-containing protein</fullName>
    </recommendedName>
</protein>
<proteinExistence type="inferred from homology"/>
<feature type="compositionally biased region" description="Polar residues" evidence="2">
    <location>
        <begin position="603"/>
        <end position="612"/>
    </location>
</feature>
<dbReference type="GO" id="GO:0005634">
    <property type="term" value="C:nucleus"/>
    <property type="evidence" value="ECO:0007669"/>
    <property type="project" value="TreeGrafter"/>
</dbReference>
<feature type="compositionally biased region" description="Basic and acidic residues" evidence="2">
    <location>
        <begin position="8"/>
        <end position="42"/>
    </location>
</feature>
<feature type="compositionally biased region" description="Basic and acidic residues" evidence="2">
    <location>
        <begin position="491"/>
        <end position="508"/>
    </location>
</feature>
<feature type="compositionally biased region" description="Basic and acidic residues" evidence="2">
    <location>
        <begin position="520"/>
        <end position="531"/>
    </location>
</feature>
<keyword evidence="5" id="KW-1185">Reference proteome</keyword>
<evidence type="ECO:0000256" key="1">
    <source>
        <dbReference type="ARBA" id="ARBA00034703"/>
    </source>
</evidence>
<feature type="region of interest" description="Disordered" evidence="2">
    <location>
        <begin position="784"/>
        <end position="946"/>
    </location>
</feature>
<dbReference type="InterPro" id="IPR031628">
    <property type="entry name" value="BCOR"/>
</dbReference>
<feature type="compositionally biased region" description="Basic and acidic residues" evidence="2">
    <location>
        <begin position="810"/>
        <end position="831"/>
    </location>
</feature>
<dbReference type="Pfam" id="PF15808">
    <property type="entry name" value="BCOR"/>
    <property type="match status" value="1"/>
</dbReference>
<evidence type="ECO:0000313" key="5">
    <source>
        <dbReference type="Proteomes" id="UP001152803"/>
    </source>
</evidence>
<dbReference type="EMBL" id="JAFJMO010000015">
    <property type="protein sequence ID" value="KAJ8255964.1"/>
    <property type="molecule type" value="Genomic_DNA"/>
</dbReference>
<comment type="caution">
    <text evidence="4">The sequence shown here is derived from an EMBL/GenBank/DDBJ whole genome shotgun (WGS) entry which is preliminary data.</text>
</comment>
<evidence type="ECO:0000259" key="3">
    <source>
        <dbReference type="Pfam" id="PF15808"/>
    </source>
</evidence>
<dbReference type="GO" id="GO:0000122">
    <property type="term" value="P:negative regulation of transcription by RNA polymerase II"/>
    <property type="evidence" value="ECO:0007669"/>
    <property type="project" value="TreeGrafter"/>
</dbReference>
<dbReference type="InterPro" id="IPR047144">
    <property type="entry name" value="BCOR-like"/>
</dbReference>
<evidence type="ECO:0000313" key="4">
    <source>
        <dbReference type="EMBL" id="KAJ8255964.1"/>
    </source>
</evidence>
<gene>
    <name evidence="4" type="ORF">COCON_G00198280</name>
</gene>
<feature type="compositionally biased region" description="Polar residues" evidence="2">
    <location>
        <begin position="160"/>
        <end position="169"/>
    </location>
</feature>
<comment type="similarity">
    <text evidence="1">Belongs to the BCOR family.</text>
</comment>